<dbReference type="InterPro" id="IPR054233">
    <property type="entry name" value="DUF6958"/>
</dbReference>
<dbReference type="eggNOG" id="ENOG5032Z79">
    <property type="taxonomic scope" value="Bacteria"/>
</dbReference>
<dbReference type="STRING" id="880070.Cycma_4428"/>
<dbReference type="Proteomes" id="UP000001635">
    <property type="component" value="Chromosome"/>
</dbReference>
<dbReference type="AlphaFoldDB" id="G0IYY5"/>
<organism evidence="1 2">
    <name type="scientific">Cyclobacterium marinum (strain ATCC 25205 / DSM 745 / LMG 13164 / NCIMB 1802)</name>
    <name type="common">Flectobacillus marinus</name>
    <dbReference type="NCBI Taxonomy" id="880070"/>
    <lineage>
        <taxon>Bacteria</taxon>
        <taxon>Pseudomonadati</taxon>
        <taxon>Bacteroidota</taxon>
        <taxon>Cytophagia</taxon>
        <taxon>Cytophagales</taxon>
        <taxon>Cyclobacteriaceae</taxon>
        <taxon>Cyclobacterium</taxon>
    </lineage>
</organism>
<name>G0IYY5_CYCMS</name>
<gene>
    <name evidence="1" type="ordered locus">Cycma_4428</name>
</gene>
<proteinExistence type="predicted"/>
<accession>G0IYY5</accession>
<dbReference type="EMBL" id="CP002955">
    <property type="protein sequence ID" value="AEL28130.1"/>
    <property type="molecule type" value="Genomic_DNA"/>
</dbReference>
<dbReference type="RefSeq" id="WP_014022414.1">
    <property type="nucleotide sequence ID" value="NC_015914.1"/>
</dbReference>
<sequence>MEDRLLTLHPEGKKGVNILVSKYTIMKEFILKTLSEREKISYKELNKLAIASLKDSFEGSVAWYLVSVKLDLEARKIIERIPGTSPHLLRLCKKIG</sequence>
<protein>
    <submittedName>
        <fullName evidence="1">Uncharacterized protein</fullName>
    </submittedName>
</protein>
<evidence type="ECO:0000313" key="2">
    <source>
        <dbReference type="Proteomes" id="UP000001635"/>
    </source>
</evidence>
<dbReference type="HOGENOM" id="CLU_2355804_0_0_10"/>
<keyword evidence="2" id="KW-1185">Reference proteome</keyword>
<reference evidence="2" key="1">
    <citation type="submission" date="2011-07" db="EMBL/GenBank/DDBJ databases">
        <title>The complete genome of Cyclobacterium marinum DSM 745.</title>
        <authorList>
            <person name="Lucas S."/>
            <person name="Han J."/>
            <person name="Lapidus A."/>
            <person name="Bruce D."/>
            <person name="Goodwin L."/>
            <person name="Pitluck S."/>
            <person name="Peters L."/>
            <person name="Kyrpides N."/>
            <person name="Mavromatis K."/>
            <person name="Ivanova N."/>
            <person name="Ovchinnikova G."/>
            <person name="Chertkov O."/>
            <person name="Detter J.C."/>
            <person name="Tapia R."/>
            <person name="Han C."/>
            <person name="Land M."/>
            <person name="Hauser L."/>
            <person name="Markowitz V."/>
            <person name="Cheng J.-F."/>
            <person name="Hugenholtz P."/>
            <person name="Woyke T."/>
            <person name="Wu D."/>
            <person name="Tindall B."/>
            <person name="Schuetze A."/>
            <person name="Brambilla E."/>
            <person name="Klenk H.-P."/>
            <person name="Eisen J.A."/>
        </authorList>
    </citation>
    <scope>NUCLEOTIDE SEQUENCE [LARGE SCALE GENOMIC DNA]</scope>
    <source>
        <strain evidence="2">ATCC 25205 / DSM 745 / LMG 13164 / NCIMB 1802</strain>
    </source>
</reference>
<dbReference type="Pfam" id="PF22278">
    <property type="entry name" value="DUF6958"/>
    <property type="match status" value="1"/>
</dbReference>
<dbReference type="KEGG" id="cmr:Cycma_4428"/>
<evidence type="ECO:0000313" key="1">
    <source>
        <dbReference type="EMBL" id="AEL28130.1"/>
    </source>
</evidence>